<gene>
    <name evidence="2" type="ORF">EQG79_25855</name>
</gene>
<proteinExistence type="inferred from homology"/>
<dbReference type="Gene3D" id="1.10.10.10">
    <property type="entry name" value="Winged helix-like DNA-binding domain superfamily/Winged helix DNA-binding domain"/>
    <property type="match status" value="1"/>
</dbReference>
<accession>A0A4V1RVK7</accession>
<dbReference type="PANTHER" id="PTHR18964:SF149">
    <property type="entry name" value="BIFUNCTIONAL UDP-N-ACETYLGLUCOSAMINE 2-EPIMERASE_N-ACETYLMANNOSAMINE KINASE"/>
    <property type="match status" value="1"/>
</dbReference>
<evidence type="ECO:0000313" key="2">
    <source>
        <dbReference type="EMBL" id="RYC67108.1"/>
    </source>
</evidence>
<reference evidence="2 3" key="1">
    <citation type="submission" date="2019-01" db="EMBL/GenBank/DDBJ databases">
        <title>Spirosoma flava sp. nov., a propanil-degrading bacterium isolated from herbicide-contaminated soil.</title>
        <authorList>
            <person name="Zhang L."/>
            <person name="Jiang J.-D."/>
        </authorList>
    </citation>
    <scope>NUCLEOTIDE SEQUENCE [LARGE SCALE GENOMIC DNA]</scope>
    <source>
        <strain evidence="2 3">TY50</strain>
    </source>
</reference>
<keyword evidence="3" id="KW-1185">Reference proteome</keyword>
<dbReference type="InterPro" id="IPR000600">
    <property type="entry name" value="ROK"/>
</dbReference>
<dbReference type="RefSeq" id="WP_077922924.1">
    <property type="nucleotide sequence ID" value="NZ_SBLB01000009.1"/>
</dbReference>
<dbReference type="Gene3D" id="3.30.420.40">
    <property type="match status" value="2"/>
</dbReference>
<name>A0A4V1RVK7_9BACT</name>
<dbReference type="EMBL" id="SBLB01000009">
    <property type="protein sequence ID" value="RYC67108.1"/>
    <property type="molecule type" value="Genomic_DNA"/>
</dbReference>
<dbReference type="Pfam" id="PF00480">
    <property type="entry name" value="ROK"/>
    <property type="match status" value="1"/>
</dbReference>
<organism evidence="2 3">
    <name type="scientific">Spirosoma sordidisoli</name>
    <dbReference type="NCBI Taxonomy" id="2502893"/>
    <lineage>
        <taxon>Bacteria</taxon>
        <taxon>Pseudomonadati</taxon>
        <taxon>Bacteroidota</taxon>
        <taxon>Cytophagia</taxon>
        <taxon>Cytophagales</taxon>
        <taxon>Cytophagaceae</taxon>
        <taxon>Spirosoma</taxon>
    </lineage>
</organism>
<sequence>MRSFLEGLGFGNNHSLQTRKIIQYLLREKGKTVLEIRDFCGLSLPTTIKFVNDLVDKNILIESGKKESSGGRRPTVYNLNPDQGYIVGVELLLKSFRMSIINLHHEVIYDYETDNFDISQRDESFEFVARTVPALIRNKGIAEDKILGVGIGITGRVNHAKGISYSFLNFDEPLTERLEKLWPYPVYIDNDTHFMAMGEQVFGLARDKQNVVYVNLSRGLAVGLISNGHIHNGHSYFAGEFGHVTFFDNDKLCICGKKGCLSTVVSGAALEESYAEKTGRYLPYRDLLALSKQGDRLVNELLSDLGEQLGKALSMLIQVFNPELLILGGRFIDVGEYLTYQVIRGLSLHSLPQLLADCEFQVSPLGEKAEMLGAYALVIEKVFEP</sequence>
<evidence type="ECO:0000256" key="1">
    <source>
        <dbReference type="ARBA" id="ARBA00006479"/>
    </source>
</evidence>
<comment type="similarity">
    <text evidence="1">Belongs to the ROK (NagC/XylR) family.</text>
</comment>
<dbReference type="InterPro" id="IPR036390">
    <property type="entry name" value="WH_DNA-bd_sf"/>
</dbReference>
<comment type="caution">
    <text evidence="2">The sequence shown here is derived from an EMBL/GenBank/DDBJ whole genome shotgun (WGS) entry which is preliminary data.</text>
</comment>
<dbReference type="PANTHER" id="PTHR18964">
    <property type="entry name" value="ROK (REPRESSOR, ORF, KINASE) FAMILY"/>
    <property type="match status" value="1"/>
</dbReference>
<dbReference type="AlphaFoldDB" id="A0A4V1RVK7"/>
<protein>
    <submittedName>
        <fullName evidence="2">ROK family transcriptional regulator</fullName>
    </submittedName>
</protein>
<evidence type="ECO:0000313" key="3">
    <source>
        <dbReference type="Proteomes" id="UP000290407"/>
    </source>
</evidence>
<dbReference type="InterPro" id="IPR043129">
    <property type="entry name" value="ATPase_NBD"/>
</dbReference>
<dbReference type="SUPFAM" id="SSF53067">
    <property type="entry name" value="Actin-like ATPase domain"/>
    <property type="match status" value="1"/>
</dbReference>
<dbReference type="InterPro" id="IPR036388">
    <property type="entry name" value="WH-like_DNA-bd_sf"/>
</dbReference>
<dbReference type="Proteomes" id="UP000290407">
    <property type="component" value="Unassembled WGS sequence"/>
</dbReference>
<dbReference type="SUPFAM" id="SSF46785">
    <property type="entry name" value="Winged helix' DNA-binding domain"/>
    <property type="match status" value="1"/>
</dbReference>